<evidence type="ECO:0000313" key="1">
    <source>
        <dbReference type="EMBL" id="GGA10360.1"/>
    </source>
</evidence>
<sequence length="51" mass="5903">MVNGDFGKNKEVSGEFFVKNQAIPLRFLDKEQKVLELVNSIYGRDFPKNLE</sequence>
<name>A0ABQ1FG31_9BACL</name>
<dbReference type="RefSeq" id="WP_189019685.1">
    <property type="nucleotide sequence ID" value="NZ_BMHE01000060.1"/>
</dbReference>
<evidence type="ECO:0000313" key="2">
    <source>
        <dbReference type="Proteomes" id="UP000615455"/>
    </source>
</evidence>
<keyword evidence="2" id="KW-1185">Reference proteome</keyword>
<protein>
    <submittedName>
        <fullName evidence="1">Uncharacterized protein</fullName>
    </submittedName>
</protein>
<proteinExistence type="predicted"/>
<dbReference type="Proteomes" id="UP000615455">
    <property type="component" value="Unassembled WGS sequence"/>
</dbReference>
<comment type="caution">
    <text evidence="1">The sequence shown here is derived from an EMBL/GenBank/DDBJ whole genome shotgun (WGS) entry which is preliminary data.</text>
</comment>
<reference evidence="2" key="1">
    <citation type="journal article" date="2019" name="Int. J. Syst. Evol. Microbiol.">
        <title>The Global Catalogue of Microorganisms (GCM) 10K type strain sequencing project: providing services to taxonomists for standard genome sequencing and annotation.</title>
        <authorList>
            <consortium name="The Broad Institute Genomics Platform"/>
            <consortium name="The Broad Institute Genome Sequencing Center for Infectious Disease"/>
            <person name="Wu L."/>
            <person name="Ma J."/>
        </authorList>
    </citation>
    <scope>NUCLEOTIDE SEQUENCE [LARGE SCALE GENOMIC DNA]</scope>
    <source>
        <strain evidence="2">CGMCC 1.15043</strain>
    </source>
</reference>
<gene>
    <name evidence="1" type="ORF">GCM10008018_64770</name>
</gene>
<organism evidence="1 2">
    <name type="scientific">Paenibacillus marchantiophytorum</name>
    <dbReference type="NCBI Taxonomy" id="1619310"/>
    <lineage>
        <taxon>Bacteria</taxon>
        <taxon>Bacillati</taxon>
        <taxon>Bacillota</taxon>
        <taxon>Bacilli</taxon>
        <taxon>Bacillales</taxon>
        <taxon>Paenibacillaceae</taxon>
        <taxon>Paenibacillus</taxon>
    </lineage>
</organism>
<dbReference type="EMBL" id="BMHE01000060">
    <property type="protein sequence ID" value="GGA10360.1"/>
    <property type="molecule type" value="Genomic_DNA"/>
</dbReference>
<accession>A0ABQ1FG31</accession>